<dbReference type="EMBL" id="CP034670">
    <property type="protein sequence ID" value="AZR60423.1"/>
    <property type="molecule type" value="Genomic_DNA"/>
</dbReference>
<name>A0A3S9SLU6_EIKCO</name>
<organism evidence="1 2">
    <name type="scientific">Eikenella corrodens</name>
    <dbReference type="NCBI Taxonomy" id="539"/>
    <lineage>
        <taxon>Bacteria</taxon>
        <taxon>Pseudomonadati</taxon>
        <taxon>Pseudomonadota</taxon>
        <taxon>Betaproteobacteria</taxon>
        <taxon>Neisseriales</taxon>
        <taxon>Neisseriaceae</taxon>
        <taxon>Eikenella</taxon>
    </lineage>
</organism>
<accession>A0A3S9SLU6</accession>
<dbReference type="OrthoDB" id="8615006at2"/>
<dbReference type="RefSeq" id="WP_126983879.1">
    <property type="nucleotide sequence ID" value="NZ_CP034670.1"/>
</dbReference>
<sequence length="74" mass="8851">MKYQYRLVAGRPDIIVRGDEDEEGNVFDCAFFNRHTRQWDYSESGYWWDECFIQANVYVYELSEQEALALIQAT</sequence>
<protein>
    <submittedName>
        <fullName evidence="1">Uncharacterized protein</fullName>
    </submittedName>
</protein>
<gene>
    <name evidence="1" type="ORF">ELB75_10650</name>
</gene>
<dbReference type="Proteomes" id="UP000282435">
    <property type="component" value="Chromosome"/>
</dbReference>
<dbReference type="AlphaFoldDB" id="A0A3S9SLU6"/>
<evidence type="ECO:0000313" key="1">
    <source>
        <dbReference type="EMBL" id="AZR60423.1"/>
    </source>
</evidence>
<evidence type="ECO:0000313" key="2">
    <source>
        <dbReference type="Proteomes" id="UP000282435"/>
    </source>
</evidence>
<reference evidence="1 2" key="1">
    <citation type="submission" date="2018-12" db="EMBL/GenBank/DDBJ databases">
        <title>Genome sequencing of Eikenella corrodens KCOM 3110 (= JS217).</title>
        <authorList>
            <person name="Koo J.-K."/>
            <person name="Park S.-N."/>
            <person name="Lim Y.K."/>
        </authorList>
    </citation>
    <scope>NUCLEOTIDE SEQUENCE [LARGE SCALE GENOMIC DNA]</scope>
    <source>
        <strain evidence="1 2">KCOM 3110</strain>
    </source>
</reference>
<proteinExistence type="predicted"/>